<evidence type="ECO:0000313" key="14">
    <source>
        <dbReference type="EMBL" id="NCS90946.1"/>
    </source>
</evidence>
<sequence length="409" mass="45800">MECVLLAGGEGKRMRPLTLTRPKPMLPVAGKPILQINLEVLTEFFKKIYVVVGYRKYVVMQHFGNKFNNAEIEYIEQKEQIGTANAISVLKEKIRNKFIVMNGDIVVSENVIKNFVHFTDENNTENALCLTKVENPSDYGVVEIDENNRIVVIEEKPKNPKSNLINAGIYMFDTKIFRLIENLGKSERAEYEITDAIKILIKNKEIYGYVIETNEFWMDVGKPWDLLTANEILLKNIKSGIYGNVDERVTIKNNVIVGRDTEILSGSYIIGPCCIGRNCKIGPNTFIRPYTSIGDNCHIGNAVEIKNSIIMCNTNVPHLSYVGDSIIGEHCNLGAGTNIANLRHDKAEIDVKIDDKIINSGRIKLGAIIGDNVKTGINSTILPGTVVYPNARINAGEIVKWQFGRNLKL</sequence>
<dbReference type="Gene3D" id="3.90.550.10">
    <property type="entry name" value="Spore Coat Polysaccharide Biosynthesis Protein SpsA, Chain A"/>
    <property type="match status" value="1"/>
</dbReference>
<dbReference type="InterPro" id="IPR056729">
    <property type="entry name" value="GMPPB_C"/>
</dbReference>
<feature type="domain" description="Nucleotidyl transferase" evidence="11">
    <location>
        <begin position="4"/>
        <end position="235"/>
    </location>
</feature>
<dbReference type="Gene3D" id="2.160.10.10">
    <property type="entry name" value="Hexapeptide repeat proteins"/>
    <property type="match status" value="1"/>
</dbReference>
<evidence type="ECO:0000313" key="15">
    <source>
        <dbReference type="Proteomes" id="UP000768163"/>
    </source>
</evidence>
<evidence type="ECO:0000256" key="9">
    <source>
        <dbReference type="ARBA" id="ARBA00048247"/>
    </source>
</evidence>
<comment type="catalytic activity">
    <reaction evidence="9">
        <text>alpha-D-glucosamine 1-phosphate + acetyl-CoA = N-acetyl-alpha-D-glucosamine 1-phosphate + CoA + H(+)</text>
        <dbReference type="Rhea" id="RHEA:13725"/>
        <dbReference type="ChEBI" id="CHEBI:15378"/>
        <dbReference type="ChEBI" id="CHEBI:57287"/>
        <dbReference type="ChEBI" id="CHEBI:57288"/>
        <dbReference type="ChEBI" id="CHEBI:57776"/>
        <dbReference type="ChEBI" id="CHEBI:58516"/>
        <dbReference type="EC" id="2.3.1.157"/>
    </reaction>
</comment>
<dbReference type="EMBL" id="JAACVF010000034">
    <property type="protein sequence ID" value="NCN64706.1"/>
    <property type="molecule type" value="Genomic_DNA"/>
</dbReference>
<name>A0A8J7YRA5_9ARCH</name>
<evidence type="ECO:0000256" key="4">
    <source>
        <dbReference type="ARBA" id="ARBA00007947"/>
    </source>
</evidence>
<comment type="caution">
    <text evidence="13">The sequence shown here is derived from an EMBL/GenBank/DDBJ whole genome shotgun (WGS) entry which is preliminary data.</text>
</comment>
<dbReference type="InterPro" id="IPR029044">
    <property type="entry name" value="Nucleotide-diphossugar_trans"/>
</dbReference>
<evidence type="ECO:0000256" key="3">
    <source>
        <dbReference type="ARBA" id="ARBA00007707"/>
    </source>
</evidence>
<dbReference type="UniPathway" id="UPA00113">
    <property type="reaction ID" value="UER00532"/>
</dbReference>
<evidence type="ECO:0000256" key="7">
    <source>
        <dbReference type="ARBA" id="ARBA00023268"/>
    </source>
</evidence>
<gene>
    <name evidence="14" type="ORF">GW779_00765</name>
    <name evidence="13" type="ORF">GW910_01335</name>
</gene>
<evidence type="ECO:0000313" key="13">
    <source>
        <dbReference type="EMBL" id="NCN64706.1"/>
    </source>
</evidence>
<comment type="pathway">
    <text evidence="2">Nucleotide-sugar biosynthesis; UDP-N-acetyl-alpha-D-glucosamine biosynthesis; UDP-N-acetyl-alpha-D-glucosamine from N-acetyl-alpha-D-glucosamine 1-phosphate: step 1/1.</text>
</comment>
<comment type="pathway">
    <text evidence="1">Nucleotide-sugar biosynthesis; UDP-N-acetyl-alpha-D-glucosamine biosynthesis; N-acetyl-alpha-D-glucosamine 1-phosphate from alpha-D-glucosamine 6-phosphate (route II): step 2/2.</text>
</comment>
<dbReference type="PANTHER" id="PTHR43584:SF8">
    <property type="entry name" value="N-ACETYLMURAMATE ALPHA-1-PHOSPHATE URIDYLYLTRANSFERASE"/>
    <property type="match status" value="1"/>
</dbReference>
<keyword evidence="8" id="KW-0012">Acyltransferase</keyword>
<dbReference type="PANTHER" id="PTHR43584">
    <property type="entry name" value="NUCLEOTIDYL TRANSFERASE"/>
    <property type="match status" value="1"/>
</dbReference>
<reference evidence="13" key="1">
    <citation type="submission" date="2019-11" db="EMBL/GenBank/DDBJ databases">
        <title>Lipid analysis of CO2-rich subsurface aquifers suggests an autotrophy-based deep biosphere with lysolipids enriched in CPR bacteria.</title>
        <authorList>
            <person name="Probst A.J."/>
            <person name="Elling F.J."/>
            <person name="Castelle C.J."/>
            <person name="Zhu Q."/>
            <person name="Elvert M."/>
            <person name="Birarda G."/>
            <person name="Holman H.-Y."/>
            <person name="Lane K.R."/>
            <person name="Ladd B."/>
            <person name="Ryan M.C."/>
            <person name="Woyke T."/>
            <person name="Hinrichs K.-U."/>
            <person name="Banfield J.F."/>
        </authorList>
    </citation>
    <scope>NUCLEOTIDE SEQUENCE</scope>
    <source>
        <strain evidence="13">CG_2015-01_33_1645</strain>
        <strain evidence="14">CG_2015-04_33_537</strain>
    </source>
</reference>
<evidence type="ECO:0000256" key="6">
    <source>
        <dbReference type="ARBA" id="ARBA00022695"/>
    </source>
</evidence>
<dbReference type="GO" id="GO:0003977">
    <property type="term" value="F:UDP-N-acetylglucosamine diphosphorylase activity"/>
    <property type="evidence" value="ECO:0007669"/>
    <property type="project" value="UniProtKB-EC"/>
</dbReference>
<evidence type="ECO:0000256" key="10">
    <source>
        <dbReference type="ARBA" id="ARBA00048493"/>
    </source>
</evidence>
<dbReference type="InterPro" id="IPR011004">
    <property type="entry name" value="Trimer_LpxA-like_sf"/>
</dbReference>
<organism evidence="13 15">
    <name type="scientific">Candidatus Altarchaeum hamiconexum</name>
    <dbReference type="NCBI Taxonomy" id="1803513"/>
    <lineage>
        <taxon>Archaea</taxon>
        <taxon>Candidatus Altarchaeota</taxon>
        <taxon>Candidatus Altiarchaeia</taxon>
        <taxon>Candidatus Altarchaeales</taxon>
        <taxon>Candidatus Altarchaeaceae</taxon>
        <taxon>Candidatus Altarchaeum</taxon>
    </lineage>
</organism>
<dbReference type="CDD" id="cd04181">
    <property type="entry name" value="NTP_transferase"/>
    <property type="match status" value="1"/>
</dbReference>
<dbReference type="EMBL" id="JAACQH010000011">
    <property type="protein sequence ID" value="NCS90946.1"/>
    <property type="molecule type" value="Genomic_DNA"/>
</dbReference>
<feature type="domain" description="Mannose-1-phosphate guanyltransferase C-terminal" evidence="12">
    <location>
        <begin position="269"/>
        <end position="395"/>
    </location>
</feature>
<dbReference type="Pfam" id="PF00483">
    <property type="entry name" value="NTP_transferase"/>
    <property type="match status" value="1"/>
</dbReference>
<dbReference type="SUPFAM" id="SSF51161">
    <property type="entry name" value="Trimeric LpxA-like enzymes"/>
    <property type="match status" value="1"/>
</dbReference>
<comment type="similarity">
    <text evidence="4">In the N-terminal section; belongs to the N-acetylglucosamine-1-phosphate uridyltransferase family.</text>
</comment>
<accession>A0A8J7YRA5</accession>
<comment type="similarity">
    <text evidence="3">In the C-terminal section; belongs to the transferase hexapeptide repeat family.</text>
</comment>
<evidence type="ECO:0000256" key="1">
    <source>
        <dbReference type="ARBA" id="ARBA00005166"/>
    </source>
</evidence>
<evidence type="ECO:0000256" key="5">
    <source>
        <dbReference type="ARBA" id="ARBA00022679"/>
    </source>
</evidence>
<dbReference type="SUPFAM" id="SSF53448">
    <property type="entry name" value="Nucleotide-diphospho-sugar transferases"/>
    <property type="match status" value="1"/>
</dbReference>
<protein>
    <submittedName>
        <fullName evidence="13">NTP transferase domain-containing protein</fullName>
    </submittedName>
</protein>
<dbReference type="AlphaFoldDB" id="A0A8J7YRA5"/>
<evidence type="ECO:0000256" key="2">
    <source>
        <dbReference type="ARBA" id="ARBA00005208"/>
    </source>
</evidence>
<keyword evidence="5 13" id="KW-0808">Transferase</keyword>
<keyword evidence="6" id="KW-0548">Nucleotidyltransferase</keyword>
<dbReference type="Proteomes" id="UP000738826">
    <property type="component" value="Unassembled WGS sequence"/>
</dbReference>
<evidence type="ECO:0000259" key="12">
    <source>
        <dbReference type="Pfam" id="PF25087"/>
    </source>
</evidence>
<comment type="catalytic activity">
    <reaction evidence="10">
        <text>N-acetyl-alpha-D-glucosamine 1-phosphate + UTP + H(+) = UDP-N-acetyl-alpha-D-glucosamine + diphosphate</text>
        <dbReference type="Rhea" id="RHEA:13509"/>
        <dbReference type="ChEBI" id="CHEBI:15378"/>
        <dbReference type="ChEBI" id="CHEBI:33019"/>
        <dbReference type="ChEBI" id="CHEBI:46398"/>
        <dbReference type="ChEBI" id="CHEBI:57705"/>
        <dbReference type="ChEBI" id="CHEBI:57776"/>
        <dbReference type="EC" id="2.7.7.23"/>
    </reaction>
</comment>
<dbReference type="GO" id="GO:0006048">
    <property type="term" value="P:UDP-N-acetylglucosamine biosynthetic process"/>
    <property type="evidence" value="ECO:0007669"/>
    <property type="project" value="UniProtKB-UniPathway"/>
</dbReference>
<evidence type="ECO:0000259" key="11">
    <source>
        <dbReference type="Pfam" id="PF00483"/>
    </source>
</evidence>
<dbReference type="GO" id="GO:0019134">
    <property type="term" value="F:glucosamine-1-phosphate N-acetyltransferase activity"/>
    <property type="evidence" value="ECO:0007669"/>
    <property type="project" value="UniProtKB-EC"/>
</dbReference>
<dbReference type="InterPro" id="IPR023915">
    <property type="entry name" value="Bifunctiontional_GlmU_arc-type"/>
</dbReference>
<dbReference type="CDD" id="cd05636">
    <property type="entry name" value="LbH_G1P_TT_C_like"/>
    <property type="match status" value="1"/>
</dbReference>
<evidence type="ECO:0000256" key="8">
    <source>
        <dbReference type="ARBA" id="ARBA00023315"/>
    </source>
</evidence>
<dbReference type="Proteomes" id="UP000768163">
    <property type="component" value="Unassembled WGS sequence"/>
</dbReference>
<dbReference type="NCBIfam" id="TIGR03992">
    <property type="entry name" value="Arch_glmU"/>
    <property type="match status" value="1"/>
</dbReference>
<dbReference type="Pfam" id="PF25087">
    <property type="entry name" value="GMPPB_C"/>
    <property type="match status" value="1"/>
</dbReference>
<dbReference type="InterPro" id="IPR050065">
    <property type="entry name" value="GlmU-like"/>
</dbReference>
<proteinExistence type="inferred from homology"/>
<dbReference type="InterPro" id="IPR005835">
    <property type="entry name" value="NTP_transferase_dom"/>
</dbReference>
<keyword evidence="7" id="KW-0511">Multifunctional enzyme</keyword>